<evidence type="ECO:0000256" key="3">
    <source>
        <dbReference type="ARBA" id="ARBA00022737"/>
    </source>
</evidence>
<dbReference type="GO" id="GO:0005737">
    <property type="term" value="C:cytoplasm"/>
    <property type="evidence" value="ECO:0007669"/>
    <property type="project" value="UniProtKB-SubCell"/>
</dbReference>
<evidence type="ECO:0000256" key="6">
    <source>
        <dbReference type="ARBA" id="ARBA00039954"/>
    </source>
</evidence>
<dbReference type="CTD" id="55805"/>
<evidence type="ECO:0000256" key="2">
    <source>
        <dbReference type="ARBA" id="ARBA00022490"/>
    </source>
</evidence>
<dbReference type="InterPro" id="IPR006597">
    <property type="entry name" value="Sel1-like"/>
</dbReference>
<comment type="subcellular location">
    <subcellularLocation>
        <location evidence="1">Cytoplasm</location>
    </subcellularLocation>
</comment>
<name>A0A6P8SG87_GEOSA</name>
<dbReference type="GeneID" id="117366860"/>
<dbReference type="SUPFAM" id="SSF81901">
    <property type="entry name" value="HCP-like"/>
    <property type="match status" value="2"/>
</dbReference>
<protein>
    <recommendedName>
        <fullName evidence="6">LRP2-binding protein</fullName>
    </recommendedName>
</protein>
<dbReference type="AlphaFoldDB" id="A0A6P8SG87"/>
<dbReference type="FunCoup" id="A0A6P8SG87">
    <property type="interactions" value="62"/>
</dbReference>
<dbReference type="InterPro" id="IPR052323">
    <property type="entry name" value="LRP2-binding"/>
</dbReference>
<dbReference type="Proteomes" id="UP000515159">
    <property type="component" value="Chromosome 1"/>
</dbReference>
<sequence length="371" mass="41427">MRKLNPEPLPRKNRHVLHDVLETASGSIGSKTLTKGDLSQDRSNQERSKRSTSSPGSECDILMEKAEEVLKARIIEGDKEASFLLGQLCFEEISLYLVQGWYEEALVHFYNIKDEDLRALYQLGVIYYDGLGIEENKEKGLECMLKIVCSESPKARHLKSAAAFNVGRAYFEGFGVVHSDEEAERWWLLAADNGNPNASVKAQSALGMLYSSTAHKDLKKAYFWHSEACGNGSLESQGVLGVMYMNGLGVRKNMETAVGCLKRASERGNVYAQGYLVSYYYKRKMFITTVELATRIAHYDDIAMLAKKTDCIPMYIAKGVAIANFYLARCLQLGLGIQHSLTAARIYYAKACNLDAEVSSDLYKEIISGRI</sequence>
<dbReference type="SMART" id="SM00671">
    <property type="entry name" value="SEL1"/>
    <property type="match status" value="5"/>
</dbReference>
<evidence type="ECO:0000256" key="4">
    <source>
        <dbReference type="ARBA" id="ARBA00022803"/>
    </source>
</evidence>
<feature type="region of interest" description="Disordered" evidence="7">
    <location>
        <begin position="27"/>
        <end position="57"/>
    </location>
</feature>
<proteinExistence type="predicted"/>
<dbReference type="OrthoDB" id="2384430at2759"/>
<feature type="compositionally biased region" description="Basic and acidic residues" evidence="7">
    <location>
        <begin position="38"/>
        <end position="49"/>
    </location>
</feature>
<evidence type="ECO:0000256" key="1">
    <source>
        <dbReference type="ARBA" id="ARBA00004496"/>
    </source>
</evidence>
<accession>A0A6P8SG87</accession>
<gene>
    <name evidence="9" type="primary">LRP2BP</name>
</gene>
<dbReference type="InParanoid" id="A0A6P8SG87"/>
<keyword evidence="4" id="KW-0802">TPR repeat</keyword>
<dbReference type="Pfam" id="PF08238">
    <property type="entry name" value="Sel1"/>
    <property type="match status" value="5"/>
</dbReference>
<keyword evidence="3" id="KW-0677">Repeat</keyword>
<evidence type="ECO:0000313" key="8">
    <source>
        <dbReference type="Proteomes" id="UP000515159"/>
    </source>
</evidence>
<reference evidence="9" key="1">
    <citation type="submission" date="2025-08" db="UniProtKB">
        <authorList>
            <consortium name="RefSeq"/>
        </authorList>
    </citation>
    <scope>IDENTIFICATION</scope>
</reference>
<evidence type="ECO:0000256" key="7">
    <source>
        <dbReference type="SAM" id="MobiDB-lite"/>
    </source>
</evidence>
<keyword evidence="8" id="KW-1185">Reference proteome</keyword>
<evidence type="ECO:0000313" key="9">
    <source>
        <dbReference type="RefSeq" id="XP_033814716.1"/>
    </source>
</evidence>
<evidence type="ECO:0000256" key="5">
    <source>
        <dbReference type="ARBA" id="ARBA00037614"/>
    </source>
</evidence>
<dbReference type="InterPro" id="IPR011990">
    <property type="entry name" value="TPR-like_helical_dom_sf"/>
</dbReference>
<dbReference type="RefSeq" id="XP_033814716.1">
    <property type="nucleotide sequence ID" value="XM_033958825.1"/>
</dbReference>
<organism evidence="8 9">
    <name type="scientific">Geotrypetes seraphini</name>
    <name type="common">Gaboon caecilian</name>
    <name type="synonym">Caecilia seraphini</name>
    <dbReference type="NCBI Taxonomy" id="260995"/>
    <lineage>
        <taxon>Eukaryota</taxon>
        <taxon>Metazoa</taxon>
        <taxon>Chordata</taxon>
        <taxon>Craniata</taxon>
        <taxon>Vertebrata</taxon>
        <taxon>Euteleostomi</taxon>
        <taxon>Amphibia</taxon>
        <taxon>Gymnophiona</taxon>
        <taxon>Geotrypetes</taxon>
    </lineage>
</organism>
<dbReference type="PANTHER" id="PTHR44554">
    <property type="entry name" value="LRP2-BINDING PROTEIN"/>
    <property type="match status" value="1"/>
</dbReference>
<dbReference type="KEGG" id="gsh:117366860"/>
<comment type="function">
    <text evidence="5">May act as an adapter that regulates LRP2 function.</text>
</comment>
<dbReference type="Gene3D" id="1.25.40.10">
    <property type="entry name" value="Tetratricopeptide repeat domain"/>
    <property type="match status" value="1"/>
</dbReference>
<keyword evidence="2" id="KW-0963">Cytoplasm</keyword>
<dbReference type="PANTHER" id="PTHR44554:SF1">
    <property type="entry name" value="LRP2-BINDING PROTEIN"/>
    <property type="match status" value="1"/>
</dbReference>